<feature type="transmembrane region" description="Helical" evidence="12">
    <location>
        <begin position="20"/>
        <end position="42"/>
    </location>
</feature>
<evidence type="ECO:0000256" key="8">
    <source>
        <dbReference type="ARBA" id="ARBA00022989"/>
    </source>
</evidence>
<dbReference type="Pfam" id="PF02706">
    <property type="entry name" value="Wzz"/>
    <property type="match status" value="1"/>
</dbReference>
<dbReference type="Pfam" id="PF13807">
    <property type="entry name" value="GNVR"/>
    <property type="match status" value="1"/>
</dbReference>
<evidence type="ECO:0000256" key="9">
    <source>
        <dbReference type="ARBA" id="ARBA00023136"/>
    </source>
</evidence>
<accession>A0A0F3RNW6</accession>
<dbReference type="Proteomes" id="UP000033491">
    <property type="component" value="Unassembled WGS sequence"/>
</dbReference>
<evidence type="ECO:0000313" key="16">
    <source>
        <dbReference type="Proteomes" id="UP000033491"/>
    </source>
</evidence>
<evidence type="ECO:0000256" key="11">
    <source>
        <dbReference type="ARBA" id="ARBA00045736"/>
    </source>
</evidence>
<dbReference type="EMBL" id="JZCR01000025">
    <property type="protein sequence ID" value="KJW11646.1"/>
    <property type="molecule type" value="Genomic_DNA"/>
</dbReference>
<evidence type="ECO:0000256" key="10">
    <source>
        <dbReference type="ARBA" id="ARBA00023169"/>
    </source>
</evidence>
<dbReference type="InterPro" id="IPR003856">
    <property type="entry name" value="LPS_length_determ_N"/>
</dbReference>
<keyword evidence="6 12" id="KW-0812">Transmembrane</keyword>
<keyword evidence="10" id="KW-0270">Exopolysaccharide synthesis</keyword>
<reference evidence="15 16" key="1">
    <citation type="submission" date="2015-03" db="EMBL/GenBank/DDBJ databases">
        <authorList>
            <person name="Zheng J."/>
            <person name="Ganezle M."/>
        </authorList>
    </citation>
    <scope>NUCLEOTIDE SEQUENCE [LARGE SCALE GENOMIC DNA]</scope>
    <source>
        <strain evidence="15 16">LP38</strain>
    </source>
</reference>
<dbReference type="InterPro" id="IPR032807">
    <property type="entry name" value="GNVR"/>
</dbReference>
<dbReference type="InterPro" id="IPR050445">
    <property type="entry name" value="Bact_polysacc_biosynth/exp"/>
</dbReference>
<keyword evidence="8 12" id="KW-1133">Transmembrane helix</keyword>
<evidence type="ECO:0000259" key="13">
    <source>
        <dbReference type="Pfam" id="PF02706"/>
    </source>
</evidence>
<dbReference type="GO" id="GO:0004713">
    <property type="term" value="F:protein tyrosine kinase activity"/>
    <property type="evidence" value="ECO:0007669"/>
    <property type="project" value="TreeGrafter"/>
</dbReference>
<dbReference type="OrthoDB" id="2360475at2"/>
<evidence type="ECO:0000259" key="14">
    <source>
        <dbReference type="Pfam" id="PF13807"/>
    </source>
</evidence>
<feature type="domain" description="Polysaccharide chain length determinant N-terminal" evidence="13">
    <location>
        <begin position="6"/>
        <end position="93"/>
    </location>
</feature>
<sequence>MDSEQTISVMQILGILRKRLRLIVITTLVVTLATAFVTFFVMTPKYEATTELLVNRKLSADMQGAALQQTQADVQMISTYKDIITSPTVLQKVGKMVNNYPGYPGSTAALKSAISISNQANSQVFSVTVKSADARTSAAIANTTAKVFKKQVVKMMSVHNVSIVSKATPNFSAVSPRKGLNIVAGLIVGIILGIGLAFIRELSDKTVTDETFLTEELGLTGLGLISEIDEKEIVKQQQAKRHAKRDVLITGSNGMIESREQHRRV</sequence>
<dbReference type="PANTHER" id="PTHR32309:SF13">
    <property type="entry name" value="FERRIC ENTEROBACTIN TRANSPORT PROTEIN FEPE"/>
    <property type="match status" value="1"/>
</dbReference>
<comment type="function">
    <text evidence="11">Required for CpsD phosphorylation. Involved in the regulation of capsular polysaccharide biosynthesis. May be part of a complex that directs the coordinated polymerization and export to the cell surface of the capsular polysaccharide.</text>
</comment>
<evidence type="ECO:0000256" key="6">
    <source>
        <dbReference type="ARBA" id="ARBA00022692"/>
    </source>
</evidence>
<gene>
    <name evidence="15" type="ORF">VC81_12670</name>
</gene>
<evidence type="ECO:0000313" key="15">
    <source>
        <dbReference type="EMBL" id="KJW11646.1"/>
    </source>
</evidence>
<comment type="caution">
    <text evidence="15">The sequence shown here is derived from an EMBL/GenBank/DDBJ whole genome shotgun (WGS) entry which is preliminary data.</text>
</comment>
<feature type="transmembrane region" description="Helical" evidence="12">
    <location>
        <begin position="179"/>
        <end position="199"/>
    </location>
</feature>
<dbReference type="GO" id="GO:0000271">
    <property type="term" value="P:polysaccharide biosynthetic process"/>
    <property type="evidence" value="ECO:0007669"/>
    <property type="project" value="UniProtKB-KW"/>
</dbReference>
<dbReference type="AlphaFoldDB" id="A0A0F3RNW6"/>
<dbReference type="GO" id="GO:0005886">
    <property type="term" value="C:plasma membrane"/>
    <property type="evidence" value="ECO:0007669"/>
    <property type="project" value="UniProtKB-SubCell"/>
</dbReference>
<dbReference type="PANTHER" id="PTHR32309">
    <property type="entry name" value="TYROSINE-PROTEIN KINASE"/>
    <property type="match status" value="1"/>
</dbReference>
<keyword evidence="9 12" id="KW-0472">Membrane</keyword>
<evidence type="ECO:0000256" key="3">
    <source>
        <dbReference type="ARBA" id="ARBA00006683"/>
    </source>
</evidence>
<organism evidence="15 16">
    <name type="scientific">Levilactobacillus spicheri</name>
    <dbReference type="NCBI Taxonomy" id="216463"/>
    <lineage>
        <taxon>Bacteria</taxon>
        <taxon>Bacillati</taxon>
        <taxon>Bacillota</taxon>
        <taxon>Bacilli</taxon>
        <taxon>Lactobacillales</taxon>
        <taxon>Lactobacillaceae</taxon>
        <taxon>Levilactobacillus</taxon>
    </lineage>
</organism>
<comment type="pathway">
    <text evidence="2">Capsule biogenesis; capsule polysaccharide biosynthesis.</text>
</comment>
<evidence type="ECO:0000256" key="5">
    <source>
        <dbReference type="ARBA" id="ARBA00022475"/>
    </source>
</evidence>
<keyword evidence="7" id="KW-0972">Capsule biogenesis/degradation</keyword>
<keyword evidence="5" id="KW-1003">Cell membrane</keyword>
<proteinExistence type="inferred from homology"/>
<evidence type="ECO:0000256" key="4">
    <source>
        <dbReference type="ARBA" id="ARBA00020739"/>
    </source>
</evidence>
<protein>
    <recommendedName>
        <fullName evidence="4">Capsular polysaccharide biosynthesis protein CpsC</fullName>
    </recommendedName>
</protein>
<comment type="subcellular location">
    <subcellularLocation>
        <location evidence="1">Cell membrane</location>
        <topology evidence="1">Multi-pass membrane protein</topology>
    </subcellularLocation>
</comment>
<evidence type="ECO:0000256" key="1">
    <source>
        <dbReference type="ARBA" id="ARBA00004651"/>
    </source>
</evidence>
<evidence type="ECO:0000256" key="7">
    <source>
        <dbReference type="ARBA" id="ARBA00022903"/>
    </source>
</evidence>
<dbReference type="PATRIC" id="fig|216463.3.peg.1792"/>
<feature type="domain" description="Tyrosine-protein kinase G-rich" evidence="14">
    <location>
        <begin position="148"/>
        <end position="201"/>
    </location>
</feature>
<evidence type="ECO:0000256" key="12">
    <source>
        <dbReference type="SAM" id="Phobius"/>
    </source>
</evidence>
<dbReference type="STRING" id="216463.VC81_12670"/>
<dbReference type="RefSeq" id="WP_045808424.1">
    <property type="nucleotide sequence ID" value="NZ_JZCR01000025.1"/>
</dbReference>
<name>A0A0F3RNW6_9LACO</name>
<comment type="similarity">
    <text evidence="3">Belongs to the CpsC/CapA family.</text>
</comment>
<evidence type="ECO:0000256" key="2">
    <source>
        <dbReference type="ARBA" id="ARBA00005132"/>
    </source>
</evidence>